<dbReference type="EMBL" id="JASBWV010000014">
    <property type="protein sequence ID" value="KAJ9122765.1"/>
    <property type="molecule type" value="Genomic_DNA"/>
</dbReference>
<gene>
    <name evidence="1" type="ORF">QFC24_004195</name>
</gene>
<evidence type="ECO:0000313" key="2">
    <source>
        <dbReference type="Proteomes" id="UP001234202"/>
    </source>
</evidence>
<dbReference type="Proteomes" id="UP001234202">
    <property type="component" value="Unassembled WGS sequence"/>
</dbReference>
<reference evidence="1" key="1">
    <citation type="submission" date="2023-04" db="EMBL/GenBank/DDBJ databases">
        <title>Draft Genome sequencing of Naganishia species isolated from polar environments using Oxford Nanopore Technology.</title>
        <authorList>
            <person name="Leo P."/>
            <person name="Venkateswaran K."/>
        </authorList>
    </citation>
    <scope>NUCLEOTIDE SEQUENCE</scope>
    <source>
        <strain evidence="1">DBVPG 5303</strain>
    </source>
</reference>
<name>A0ACC2XGN0_9TREE</name>
<accession>A0ACC2XGN0</accession>
<evidence type="ECO:0000313" key="1">
    <source>
        <dbReference type="EMBL" id="KAJ9122765.1"/>
    </source>
</evidence>
<protein>
    <submittedName>
        <fullName evidence="1">Uncharacterized protein</fullName>
    </submittedName>
</protein>
<proteinExistence type="predicted"/>
<organism evidence="1 2">
    <name type="scientific">Naganishia onofrii</name>
    <dbReference type="NCBI Taxonomy" id="1851511"/>
    <lineage>
        <taxon>Eukaryota</taxon>
        <taxon>Fungi</taxon>
        <taxon>Dikarya</taxon>
        <taxon>Basidiomycota</taxon>
        <taxon>Agaricomycotina</taxon>
        <taxon>Tremellomycetes</taxon>
        <taxon>Filobasidiales</taxon>
        <taxon>Filobasidiaceae</taxon>
        <taxon>Naganishia</taxon>
    </lineage>
</organism>
<comment type="caution">
    <text evidence="1">The sequence shown here is derived from an EMBL/GenBank/DDBJ whole genome shotgun (WGS) entry which is preliminary data.</text>
</comment>
<sequence>MSISASRSDETEDSDDFTDVEDSILDSPIVPGQQTPTATNQQHRLATPKTGQVSTSTDSVRRFTWTTKHERSGSIGRPRFSSHASFQEVRYRNNHLSLSDRAERDVVHTKGLAPRPIDFATPNAKRNPDSRLPFGRPPLYSASSLNRYSLLDNLAPVDADLRRPRSTTASREEFSTPTSIIGPAPILSRRTTYSSLPPSPSALLPSEYEIDVGGPRSATEASYLETYDQLDQKAFAQALQMALEAKKEAQVDARETDEVRGFRANSLPPEDVTTDQLDLPAVSAPVDIQPTPSFLSLAPPLSRTTSRAKSEHGSTTPSGKLNRETLSLPALDERLVASGSARPKSPRKERVHPLWQMITEEMNVEQNRLFVIEGKWYA</sequence>
<keyword evidence="2" id="KW-1185">Reference proteome</keyword>